<dbReference type="InterPro" id="IPR012334">
    <property type="entry name" value="Pectin_lyas_fold"/>
</dbReference>
<proteinExistence type="predicted"/>
<accession>A0ABX7MTT0</accession>
<name>A0ABX7MTT0_9GAMM</name>
<evidence type="ECO:0000256" key="1">
    <source>
        <dbReference type="SAM" id="MobiDB-lite"/>
    </source>
</evidence>
<dbReference type="EMBL" id="CP071247">
    <property type="protein sequence ID" value="QSP94784.1"/>
    <property type="molecule type" value="Genomic_DNA"/>
</dbReference>
<evidence type="ECO:0000313" key="3">
    <source>
        <dbReference type="Proteomes" id="UP000663555"/>
    </source>
</evidence>
<organism evidence="2 3">
    <name type="scientific">Marinobacter salinisoli</name>
    <dbReference type="NCBI Taxonomy" id="2769486"/>
    <lineage>
        <taxon>Bacteria</taxon>
        <taxon>Pseudomonadati</taxon>
        <taxon>Pseudomonadota</taxon>
        <taxon>Gammaproteobacteria</taxon>
        <taxon>Pseudomonadales</taxon>
        <taxon>Marinobacteraceae</taxon>
        <taxon>Marinobacter</taxon>
    </lineage>
</organism>
<dbReference type="InterPro" id="IPR006626">
    <property type="entry name" value="PbH1"/>
</dbReference>
<gene>
    <name evidence="2" type="ORF">LPB19_16690</name>
</gene>
<reference evidence="2 3" key="1">
    <citation type="submission" date="2021-03" db="EMBL/GenBank/DDBJ databases">
        <title>Genome sequencing of Marinobacter sp. LPB0319.</title>
        <authorList>
            <person name="Kim J."/>
        </authorList>
    </citation>
    <scope>NUCLEOTIDE SEQUENCE [LARGE SCALE GENOMIC DNA]</scope>
    <source>
        <strain evidence="2 3">LPB0319</strain>
    </source>
</reference>
<protein>
    <recommendedName>
        <fullName evidence="4">Right handed beta helix domain-containing protein</fullName>
    </recommendedName>
</protein>
<dbReference type="SUPFAM" id="SSF51126">
    <property type="entry name" value="Pectin lyase-like"/>
    <property type="match status" value="1"/>
</dbReference>
<dbReference type="RefSeq" id="WP_206644003.1">
    <property type="nucleotide sequence ID" value="NZ_CP071247.1"/>
</dbReference>
<sequence>MAATPCLNAPALASPTGDVVSIRTVSELQSAIGNLSGGQTLLIEPGVYNVPSTLFVRKDNVTIRGNSDRCDDVRLVFPGMENRLQRGHGFWSDATGFRVQNLSIEEVYYHGIILNPGAEAPEIYNVRIFNSGQQFVKANPYSFGDGVDNGKVEYAIFEYESGPPTTDHDGGTGYTNGVDVHAGRNWVIRNSYFVNFHTPDSADHLWNPAILMWNGAADTIVENNVFHNVDRAIAFGLSDRGNDHSGGIIRNNMITYDRGLYSNARKSGSDGAIIVWGSPNTKVLHNTILTNGNLNLAIEFRFNTAGSESRNNLTDAGTGTRNGGTYARSGNYANATPDLFVAPDNADLHVKDGGQFFQDRLTVSPDAPLDVDGQIRTDGLADAGADEWPGFKPAAPGNFMVQ</sequence>
<evidence type="ECO:0008006" key="4">
    <source>
        <dbReference type="Google" id="ProtNLM"/>
    </source>
</evidence>
<feature type="region of interest" description="Disordered" evidence="1">
    <location>
        <begin position="383"/>
        <end position="402"/>
    </location>
</feature>
<dbReference type="Proteomes" id="UP000663555">
    <property type="component" value="Chromosome"/>
</dbReference>
<dbReference type="SMART" id="SM00710">
    <property type="entry name" value="PbH1"/>
    <property type="match status" value="6"/>
</dbReference>
<keyword evidence="3" id="KW-1185">Reference proteome</keyword>
<evidence type="ECO:0000313" key="2">
    <source>
        <dbReference type="EMBL" id="QSP94784.1"/>
    </source>
</evidence>
<dbReference type="InterPro" id="IPR011050">
    <property type="entry name" value="Pectin_lyase_fold/virulence"/>
</dbReference>
<dbReference type="Gene3D" id="2.160.20.10">
    <property type="entry name" value="Single-stranded right-handed beta-helix, Pectin lyase-like"/>
    <property type="match status" value="1"/>
</dbReference>